<accession>A0A6I6N1D2</accession>
<name>A0A6I6N1D2_9ACTN</name>
<dbReference type="EMBL" id="CP047020">
    <property type="protein sequence ID" value="QHA04221.1"/>
    <property type="molecule type" value="Genomic_DNA"/>
</dbReference>
<protein>
    <submittedName>
        <fullName evidence="1">Uncharacterized protein</fullName>
    </submittedName>
</protein>
<keyword evidence="2" id="KW-1185">Reference proteome</keyword>
<sequence length="82" mass="8088">MTAHARGCADLTPKVTGLGGRTATTALHYAVSSAVQHSADARCPTGAAGASATVDVGGGHVVVGDDEDGPCACTTARPRARR</sequence>
<evidence type="ECO:0000313" key="1">
    <source>
        <dbReference type="EMBL" id="QHA04221.1"/>
    </source>
</evidence>
<dbReference type="KEGG" id="sbro:GQF42_13815"/>
<proteinExistence type="predicted"/>
<dbReference type="Proteomes" id="UP000436138">
    <property type="component" value="Chromosome"/>
</dbReference>
<evidence type="ECO:0000313" key="2">
    <source>
        <dbReference type="Proteomes" id="UP000436138"/>
    </source>
</evidence>
<reference evidence="1 2" key="1">
    <citation type="submission" date="2019-12" db="EMBL/GenBank/DDBJ databases">
        <title>Streptomyces sp. strain T44 isolated from rhizosphere soil of Broussonetia papyrifera.</title>
        <authorList>
            <person name="Mo P."/>
        </authorList>
    </citation>
    <scope>NUCLEOTIDE SEQUENCE [LARGE SCALE GENOMIC DNA]</scope>
    <source>
        <strain evidence="1 2">T44</strain>
    </source>
</reference>
<gene>
    <name evidence="1" type="ORF">GQF42_13815</name>
</gene>
<dbReference type="RefSeq" id="WP_158919932.1">
    <property type="nucleotide sequence ID" value="NZ_CP047020.1"/>
</dbReference>
<organism evidence="1 2">
    <name type="scientific">Streptomyces broussonetiae</name>
    <dbReference type="NCBI Taxonomy" id="2686304"/>
    <lineage>
        <taxon>Bacteria</taxon>
        <taxon>Bacillati</taxon>
        <taxon>Actinomycetota</taxon>
        <taxon>Actinomycetes</taxon>
        <taxon>Kitasatosporales</taxon>
        <taxon>Streptomycetaceae</taxon>
        <taxon>Streptomyces</taxon>
    </lineage>
</organism>
<dbReference type="AlphaFoldDB" id="A0A6I6N1D2"/>